<dbReference type="RefSeq" id="WP_007065386.1">
    <property type="nucleotide sequence ID" value="NZ_DS022272.1"/>
</dbReference>
<protein>
    <recommendedName>
        <fullName evidence="10">Polymerase nucleotidyl transferase domain-containing protein</fullName>
    </recommendedName>
</protein>
<dbReference type="eggNOG" id="COG1669">
    <property type="taxonomic scope" value="Bacteria"/>
</dbReference>
<dbReference type="Pfam" id="PF01909">
    <property type="entry name" value="NTP_transf_2"/>
    <property type="match status" value="1"/>
</dbReference>
<keyword evidence="3" id="KW-0808">Transferase</keyword>
<dbReference type="EMBL" id="AATP01000003">
    <property type="protein sequence ID" value="EAU41337.1"/>
    <property type="molecule type" value="Genomic_DNA"/>
</dbReference>
<keyword evidence="4" id="KW-0548">Nucleotidyltransferase</keyword>
<evidence type="ECO:0000256" key="7">
    <source>
        <dbReference type="ARBA" id="ARBA00022840"/>
    </source>
</evidence>
<gene>
    <name evidence="11" type="ORF">FP2506_01180</name>
</gene>
<dbReference type="AlphaFoldDB" id="Q0G261"/>
<evidence type="ECO:0000313" key="11">
    <source>
        <dbReference type="EMBL" id="EAU41337.1"/>
    </source>
</evidence>
<keyword evidence="2" id="KW-1277">Toxin-antitoxin system</keyword>
<comment type="similarity">
    <text evidence="9">Belongs to the MntA antitoxin family.</text>
</comment>
<comment type="cofactor">
    <cofactor evidence="1">
        <name>Mg(2+)</name>
        <dbReference type="ChEBI" id="CHEBI:18420"/>
    </cofactor>
</comment>
<accession>Q0G261</accession>
<organism evidence="11 12">
    <name type="scientific">Fulvimarina pelagi HTCC2506</name>
    <dbReference type="NCBI Taxonomy" id="314231"/>
    <lineage>
        <taxon>Bacteria</taxon>
        <taxon>Pseudomonadati</taxon>
        <taxon>Pseudomonadota</taxon>
        <taxon>Alphaproteobacteria</taxon>
        <taxon>Hyphomicrobiales</taxon>
        <taxon>Aurantimonadaceae</taxon>
        <taxon>Fulvimarina</taxon>
    </lineage>
</organism>
<dbReference type="InterPro" id="IPR052038">
    <property type="entry name" value="Type-VII_TA_antitoxin"/>
</dbReference>
<keyword evidence="5" id="KW-0479">Metal-binding</keyword>
<evidence type="ECO:0000256" key="3">
    <source>
        <dbReference type="ARBA" id="ARBA00022679"/>
    </source>
</evidence>
<feature type="domain" description="Polymerase nucleotidyl transferase" evidence="10">
    <location>
        <begin position="24"/>
        <end position="93"/>
    </location>
</feature>
<name>Q0G261_9HYPH</name>
<evidence type="ECO:0000256" key="4">
    <source>
        <dbReference type="ARBA" id="ARBA00022695"/>
    </source>
</evidence>
<keyword evidence="8" id="KW-0460">Magnesium</keyword>
<dbReference type="SUPFAM" id="SSF81301">
    <property type="entry name" value="Nucleotidyltransferase"/>
    <property type="match status" value="1"/>
</dbReference>
<proteinExistence type="inferred from homology"/>
<keyword evidence="12" id="KW-1185">Reference proteome</keyword>
<comment type="caution">
    <text evidence="11">The sequence shown here is derived from an EMBL/GenBank/DDBJ whole genome shotgun (WGS) entry which is preliminary data.</text>
</comment>
<evidence type="ECO:0000259" key="10">
    <source>
        <dbReference type="Pfam" id="PF01909"/>
    </source>
</evidence>
<dbReference type="GO" id="GO:0016779">
    <property type="term" value="F:nucleotidyltransferase activity"/>
    <property type="evidence" value="ECO:0007669"/>
    <property type="project" value="UniProtKB-KW"/>
</dbReference>
<keyword evidence="7" id="KW-0067">ATP-binding</keyword>
<dbReference type="Gene3D" id="3.30.460.10">
    <property type="entry name" value="Beta Polymerase, domain 2"/>
    <property type="match status" value="1"/>
</dbReference>
<dbReference type="InterPro" id="IPR002934">
    <property type="entry name" value="Polymerase_NTP_transf_dom"/>
</dbReference>
<dbReference type="PANTHER" id="PTHR33571:SF12">
    <property type="entry name" value="BSL3053 PROTEIN"/>
    <property type="match status" value="1"/>
</dbReference>
<evidence type="ECO:0000256" key="6">
    <source>
        <dbReference type="ARBA" id="ARBA00022741"/>
    </source>
</evidence>
<evidence type="ECO:0000256" key="5">
    <source>
        <dbReference type="ARBA" id="ARBA00022723"/>
    </source>
</evidence>
<dbReference type="Proteomes" id="UP000004310">
    <property type="component" value="Unassembled WGS sequence"/>
</dbReference>
<evidence type="ECO:0000256" key="8">
    <source>
        <dbReference type="ARBA" id="ARBA00022842"/>
    </source>
</evidence>
<keyword evidence="6" id="KW-0547">Nucleotide-binding</keyword>
<dbReference type="GO" id="GO:0046872">
    <property type="term" value="F:metal ion binding"/>
    <property type="evidence" value="ECO:0007669"/>
    <property type="project" value="UniProtKB-KW"/>
</dbReference>
<dbReference type="GO" id="GO:0005524">
    <property type="term" value="F:ATP binding"/>
    <property type="evidence" value="ECO:0007669"/>
    <property type="project" value="UniProtKB-KW"/>
</dbReference>
<evidence type="ECO:0000256" key="9">
    <source>
        <dbReference type="ARBA" id="ARBA00038276"/>
    </source>
</evidence>
<dbReference type="InterPro" id="IPR043519">
    <property type="entry name" value="NT_sf"/>
</dbReference>
<evidence type="ECO:0000313" key="12">
    <source>
        <dbReference type="Proteomes" id="UP000004310"/>
    </source>
</evidence>
<evidence type="ECO:0000256" key="2">
    <source>
        <dbReference type="ARBA" id="ARBA00022649"/>
    </source>
</evidence>
<dbReference type="PANTHER" id="PTHR33571">
    <property type="entry name" value="SSL8005 PROTEIN"/>
    <property type="match status" value="1"/>
</dbReference>
<dbReference type="CDD" id="cd05403">
    <property type="entry name" value="NT_KNTase_like"/>
    <property type="match status" value="1"/>
</dbReference>
<evidence type="ECO:0000256" key="1">
    <source>
        <dbReference type="ARBA" id="ARBA00001946"/>
    </source>
</evidence>
<dbReference type="HOGENOM" id="CLU_130257_10_2_5"/>
<reference evidence="11 12" key="1">
    <citation type="journal article" date="2010" name="J. Bacteriol.">
        <title>Genome sequence of Fulvimarina pelagi HTCC2506T, a Mn(II)-oxidizing alphaproteobacterium possessing an aerobic anoxygenic photosynthetic gene cluster and Xanthorhodopsin.</title>
        <authorList>
            <person name="Kang I."/>
            <person name="Oh H.M."/>
            <person name="Lim S.I."/>
            <person name="Ferriera S."/>
            <person name="Giovannoni S.J."/>
            <person name="Cho J.C."/>
        </authorList>
    </citation>
    <scope>NUCLEOTIDE SEQUENCE [LARGE SCALE GENOMIC DNA]</scope>
    <source>
        <strain evidence="11 12">HTCC2506</strain>
    </source>
</reference>
<sequence length="100" mass="11227">MKASNPHEALRLNKQAFLDVLAAYGVTDPRIFGSDARGDFRPNSDLDILVSRTRPMSYSVIARLRREASEALGWPVDLVFDTALKDEVRVDIARDIRSLP</sequence>